<feature type="compositionally biased region" description="Polar residues" evidence="1">
    <location>
        <begin position="497"/>
        <end position="513"/>
    </location>
</feature>
<name>A0ABR0KG52_9EURO</name>
<feature type="transmembrane region" description="Helical" evidence="2">
    <location>
        <begin position="405"/>
        <end position="428"/>
    </location>
</feature>
<keyword evidence="2" id="KW-1133">Transmembrane helix</keyword>
<evidence type="ECO:0000256" key="2">
    <source>
        <dbReference type="SAM" id="Phobius"/>
    </source>
</evidence>
<keyword evidence="2" id="KW-0472">Membrane</keyword>
<dbReference type="Gene3D" id="2.40.70.10">
    <property type="entry name" value="Acid Proteases"/>
    <property type="match status" value="1"/>
</dbReference>
<reference evidence="4 5" key="1">
    <citation type="submission" date="2023-08" db="EMBL/GenBank/DDBJ databases">
        <title>Black Yeasts Isolated from many extreme environments.</title>
        <authorList>
            <person name="Coleine C."/>
            <person name="Stajich J.E."/>
            <person name="Selbmann L."/>
        </authorList>
    </citation>
    <scope>NUCLEOTIDE SEQUENCE [LARGE SCALE GENOMIC DNA]</scope>
    <source>
        <strain evidence="4 5">CCFEE 5885</strain>
    </source>
</reference>
<evidence type="ECO:0000313" key="4">
    <source>
        <dbReference type="EMBL" id="KAK5094872.1"/>
    </source>
</evidence>
<keyword evidence="2" id="KW-0812">Transmembrane</keyword>
<sequence length="549" mass="59966">MALQLSTCIVGGIELVQLPITKNRVSVSSAASKRGIAFSIGADSQLFSVMPYINENNTFLTHVNACGSKDNASCVASYGGVYTPPEGVQATAEPANWNGTASWHQQGDADGYDDLYLNDVMKMAGFDIPGLPIYTYTESATGSYLSDWTPPYLEAAFKVGMVGTRQWSLWTGTRNEDVDGLLVLGGYDEARVAGEFTAFEVNDERKRPYLQITGIEWARSKQDSVNLMPNNTKSLWALPEPYTSSFYVPEDSYFKFVELANSSGDVTFDRYYNDVSLYRFYSVPEGEVIITLNNGMETTIPLQDLFYHPYNYTEDGIMQTLNDSYYLSLLWPDQSSNGLLYLGQPFMDQKMFVADWDAGKFYMADVVRDELAATNIKLLCTPPTITTPRTTATPPRPDSGPDIPAIAGGVAGGVGGLLVIGLVAWFMLKRKKKAKQQAIPEMSESSNRVSAPPPKYATAGTYPISEAPERCASPPPQHMPPQEMASPPRSPPPQVASHMQSPMISQGPSSGHWSGQPADPSYNAPSGFTPTSGPLEMPADYDERSATSK</sequence>
<dbReference type="EMBL" id="JAVRRG010000031">
    <property type="protein sequence ID" value="KAK5094872.1"/>
    <property type="molecule type" value="Genomic_DNA"/>
</dbReference>
<dbReference type="InterPro" id="IPR021109">
    <property type="entry name" value="Peptidase_aspartic_dom_sf"/>
</dbReference>
<comment type="caution">
    <text evidence="4">The sequence shown here is derived from an EMBL/GenBank/DDBJ whole genome shotgun (WGS) entry which is preliminary data.</text>
</comment>
<proteinExistence type="predicted"/>
<accession>A0ABR0KG52</accession>
<dbReference type="InterPro" id="IPR033121">
    <property type="entry name" value="PEPTIDASE_A1"/>
</dbReference>
<dbReference type="Proteomes" id="UP001345013">
    <property type="component" value="Unassembled WGS sequence"/>
</dbReference>
<evidence type="ECO:0000259" key="3">
    <source>
        <dbReference type="Pfam" id="PF00026"/>
    </source>
</evidence>
<protein>
    <recommendedName>
        <fullName evidence="3">Peptidase A1 domain-containing protein</fullName>
    </recommendedName>
</protein>
<feature type="domain" description="Peptidase A1" evidence="3">
    <location>
        <begin position="154"/>
        <end position="364"/>
    </location>
</feature>
<evidence type="ECO:0000256" key="1">
    <source>
        <dbReference type="SAM" id="MobiDB-lite"/>
    </source>
</evidence>
<keyword evidence="5" id="KW-1185">Reference proteome</keyword>
<dbReference type="SUPFAM" id="SSF50630">
    <property type="entry name" value="Acid proteases"/>
    <property type="match status" value="1"/>
</dbReference>
<dbReference type="Pfam" id="PF00026">
    <property type="entry name" value="Asp"/>
    <property type="match status" value="1"/>
</dbReference>
<feature type="compositionally biased region" description="Polar residues" evidence="1">
    <location>
        <begin position="523"/>
        <end position="532"/>
    </location>
</feature>
<organism evidence="4 5">
    <name type="scientific">Lithohypha guttulata</name>
    <dbReference type="NCBI Taxonomy" id="1690604"/>
    <lineage>
        <taxon>Eukaryota</taxon>
        <taxon>Fungi</taxon>
        <taxon>Dikarya</taxon>
        <taxon>Ascomycota</taxon>
        <taxon>Pezizomycotina</taxon>
        <taxon>Eurotiomycetes</taxon>
        <taxon>Chaetothyriomycetidae</taxon>
        <taxon>Chaetothyriales</taxon>
        <taxon>Trichomeriaceae</taxon>
        <taxon>Lithohypha</taxon>
    </lineage>
</organism>
<gene>
    <name evidence="4" type="ORF">LTR24_003319</name>
</gene>
<feature type="region of interest" description="Disordered" evidence="1">
    <location>
        <begin position="437"/>
        <end position="549"/>
    </location>
</feature>
<evidence type="ECO:0000313" key="5">
    <source>
        <dbReference type="Proteomes" id="UP001345013"/>
    </source>
</evidence>